<dbReference type="GO" id="GO:0022857">
    <property type="term" value="F:transmembrane transporter activity"/>
    <property type="evidence" value="ECO:0007669"/>
    <property type="project" value="InterPro"/>
</dbReference>
<dbReference type="Pfam" id="PF00083">
    <property type="entry name" value="Sugar_tr"/>
    <property type="match status" value="1"/>
</dbReference>
<evidence type="ECO:0000313" key="9">
    <source>
        <dbReference type="EMBL" id="AIK97299.1"/>
    </source>
</evidence>
<evidence type="ECO:0000256" key="2">
    <source>
        <dbReference type="ARBA" id="ARBA00022448"/>
    </source>
</evidence>
<dbReference type="AlphaFoldDB" id="A0A077AZ64"/>
<feature type="transmembrane region" description="Helical" evidence="7">
    <location>
        <begin position="152"/>
        <end position="175"/>
    </location>
</feature>
<dbReference type="InterPro" id="IPR036259">
    <property type="entry name" value="MFS_trans_sf"/>
</dbReference>
<dbReference type="HOGENOM" id="CLU_001265_39_3_5"/>
<dbReference type="Proteomes" id="UP000028926">
    <property type="component" value="Plasmid unnamed"/>
</dbReference>
<dbReference type="SUPFAM" id="SSF103473">
    <property type="entry name" value="MFS general substrate transporter"/>
    <property type="match status" value="1"/>
</dbReference>
<evidence type="ECO:0000256" key="7">
    <source>
        <dbReference type="SAM" id="Phobius"/>
    </source>
</evidence>
<evidence type="ECO:0000256" key="1">
    <source>
        <dbReference type="ARBA" id="ARBA00004651"/>
    </source>
</evidence>
<geneLocation type="plasmid" evidence="9">
    <name>unnamed</name>
</geneLocation>
<evidence type="ECO:0000259" key="8">
    <source>
        <dbReference type="PROSITE" id="PS50850"/>
    </source>
</evidence>
<organism evidence="9 10">
    <name type="scientific">Candidatus Odyssella acanthamoebae</name>
    <dbReference type="NCBI Taxonomy" id="91604"/>
    <lineage>
        <taxon>Bacteria</taxon>
        <taxon>Pseudomonadati</taxon>
        <taxon>Pseudomonadota</taxon>
        <taxon>Alphaproteobacteria</taxon>
        <taxon>Holosporales</taxon>
        <taxon>Candidatus Paracaedibacteraceae</taxon>
        <taxon>Candidatus Odyssella</taxon>
    </lineage>
</organism>
<dbReference type="OrthoDB" id="7160108at2"/>
<evidence type="ECO:0000256" key="3">
    <source>
        <dbReference type="ARBA" id="ARBA00022475"/>
    </source>
</evidence>
<name>A0A077AZ64_9PROT</name>
<reference evidence="9 10" key="1">
    <citation type="submission" date="2014-07" db="EMBL/GenBank/DDBJ databases">
        <title>Comparative genomic insights into amoeba endosymbionts belonging to the families of Holosporaceae and Candidatus Midichloriaceae within Rickettsiales.</title>
        <authorList>
            <person name="Wang Z."/>
            <person name="Wu M."/>
        </authorList>
    </citation>
    <scope>NUCLEOTIDE SEQUENCE [LARGE SCALE GENOMIC DNA]</scope>
    <source>
        <strain evidence="9">PRA3</strain>
        <plasmid evidence="9">unnamed</plasmid>
    </source>
</reference>
<feature type="transmembrane region" description="Helical" evidence="7">
    <location>
        <begin position="53"/>
        <end position="75"/>
    </location>
</feature>
<dbReference type="EMBL" id="CP008942">
    <property type="protein sequence ID" value="AIK97299.1"/>
    <property type="molecule type" value="Genomic_DNA"/>
</dbReference>
<evidence type="ECO:0000256" key="4">
    <source>
        <dbReference type="ARBA" id="ARBA00022692"/>
    </source>
</evidence>
<keyword evidence="5 7" id="KW-1133">Transmembrane helix</keyword>
<feature type="transmembrane region" description="Helical" evidence="7">
    <location>
        <begin position="270"/>
        <end position="288"/>
    </location>
</feature>
<evidence type="ECO:0000256" key="6">
    <source>
        <dbReference type="ARBA" id="ARBA00023136"/>
    </source>
</evidence>
<gene>
    <name evidence="9" type="ORF">ID47_11980</name>
</gene>
<feature type="transmembrane region" description="Helical" evidence="7">
    <location>
        <begin position="322"/>
        <end position="344"/>
    </location>
</feature>
<keyword evidence="6 7" id="KW-0472">Membrane</keyword>
<protein>
    <recommendedName>
        <fullName evidence="8">Major facilitator superfamily (MFS) profile domain-containing protein</fullName>
    </recommendedName>
</protein>
<dbReference type="InterPro" id="IPR020846">
    <property type="entry name" value="MFS_dom"/>
</dbReference>
<feature type="transmembrane region" description="Helical" evidence="7">
    <location>
        <begin position="87"/>
        <end position="108"/>
    </location>
</feature>
<feature type="transmembrane region" description="Helical" evidence="7">
    <location>
        <begin position="382"/>
        <end position="404"/>
    </location>
</feature>
<comment type="subcellular location">
    <subcellularLocation>
        <location evidence="1">Cell membrane</location>
        <topology evidence="1">Multi-pass membrane protein</topology>
    </subcellularLocation>
</comment>
<keyword evidence="3" id="KW-1003">Cell membrane</keyword>
<dbReference type="KEGG" id="paca:ID47_11980"/>
<dbReference type="eggNOG" id="COG0477">
    <property type="taxonomic scope" value="Bacteria"/>
</dbReference>
<keyword evidence="10" id="KW-1185">Reference proteome</keyword>
<keyword evidence="4 7" id="KW-0812">Transmembrane</keyword>
<dbReference type="GO" id="GO:0005886">
    <property type="term" value="C:plasma membrane"/>
    <property type="evidence" value="ECO:0007669"/>
    <property type="project" value="UniProtKB-SubCell"/>
</dbReference>
<feature type="transmembrane region" description="Helical" evidence="7">
    <location>
        <begin position="356"/>
        <end position="376"/>
    </location>
</feature>
<feature type="domain" description="Major facilitator superfamily (MFS) profile" evidence="8">
    <location>
        <begin position="14"/>
        <end position="425"/>
    </location>
</feature>
<proteinExistence type="predicted"/>
<feature type="transmembrane region" description="Helical" evidence="7">
    <location>
        <begin position="230"/>
        <end position="250"/>
    </location>
</feature>
<dbReference type="RefSeq" id="WP_041187774.1">
    <property type="nucleotide sequence ID" value="NZ_CP008942.1"/>
</dbReference>
<dbReference type="PANTHER" id="PTHR43045">
    <property type="entry name" value="SHIKIMATE TRANSPORTER"/>
    <property type="match status" value="1"/>
</dbReference>
<dbReference type="Gene3D" id="1.20.1250.20">
    <property type="entry name" value="MFS general substrate transporter like domains"/>
    <property type="match status" value="1"/>
</dbReference>
<dbReference type="PANTHER" id="PTHR43045:SF1">
    <property type="entry name" value="SHIKIMATE TRANSPORTER"/>
    <property type="match status" value="1"/>
</dbReference>
<evidence type="ECO:0000256" key="5">
    <source>
        <dbReference type="ARBA" id="ARBA00022989"/>
    </source>
</evidence>
<feature type="transmembrane region" description="Helical" evidence="7">
    <location>
        <begin position="14"/>
        <end position="33"/>
    </location>
</feature>
<dbReference type="InterPro" id="IPR005828">
    <property type="entry name" value="MFS_sugar_transport-like"/>
</dbReference>
<accession>A0A077AZ64</accession>
<sequence>MNLLSGLKREQKEAIGLLQVGTFLEYFDLMLYVHMAVILNELFFPKTDPHTSALLSAFAFCSTYVLRPLGALIFGYIGDNIGRKSTVIITTMMMSVSCIIMATLPTYAQIGITAAWAVTLCRVIQGISSMGEIIGAEIYLTEITKPPMSYPIVSLIGCSSRLGTMVALGVATLVLTCGIEWRTAFWVGAAIAVIGSVARTRLRETPEFLKIKKLGKLAKKESKRASLKTTVAYFFISSGPPACLYFSYMYFANILKAQGLSGEFVVKQNFMLSVVEFIAILLITCLSVKFNPLKILKIKSSAYLIFILLFPLVMSNSEHYPLIFSIQCISVMLTLSGVPAVPILIKHFPVMSRFTYVSFIYALSRAIIYVVTSFGLVYLTDWFGYIGVSLILLPIAGGFLWGICHFESLENLYKNKLDNPILATP</sequence>
<keyword evidence="9" id="KW-0614">Plasmid</keyword>
<dbReference type="PROSITE" id="PS50850">
    <property type="entry name" value="MFS"/>
    <property type="match status" value="1"/>
</dbReference>
<keyword evidence="2" id="KW-0813">Transport</keyword>
<evidence type="ECO:0000313" key="10">
    <source>
        <dbReference type="Proteomes" id="UP000028926"/>
    </source>
</evidence>
<feature type="transmembrane region" description="Helical" evidence="7">
    <location>
        <begin position="300"/>
        <end position="316"/>
    </location>
</feature>